<reference evidence="1 2" key="1">
    <citation type="journal article" date="2009" name="Appl. Environ. Microbiol.">
        <title>Community genomic and proteomic analyses of chemoautotrophic iron-oxidizing "Leptospirillum rubarum" (Group II) and "Leptospirillum ferrodiazotrophum" (Group III) bacteria in acid mine drainage biofilms.</title>
        <authorList>
            <person name="Goltsman D.S."/>
            <person name="Denef V.J."/>
            <person name="Singer S.W."/>
            <person name="VerBerkmoes N.C."/>
            <person name="Lefsrud M."/>
            <person name="Mueller R.S."/>
            <person name="Dick G.J."/>
            <person name="Sun C.L."/>
            <person name="Wheeler K.E."/>
            <person name="Zemla A."/>
            <person name="Baker B.J."/>
            <person name="Hauser L."/>
            <person name="Land M."/>
            <person name="Shah M.B."/>
            <person name="Thelen M.P."/>
            <person name="Hettich R.L."/>
            <person name="Banfield J.F."/>
        </authorList>
    </citation>
    <scope>NUCLEOTIDE SEQUENCE [LARGE SCALE GENOMIC DNA]</scope>
</reference>
<keyword evidence="2" id="KW-1185">Reference proteome</keyword>
<name>C6HV63_9BACT</name>
<evidence type="ECO:0008006" key="3">
    <source>
        <dbReference type="Google" id="ProtNLM"/>
    </source>
</evidence>
<dbReference type="InterPro" id="IPR029044">
    <property type="entry name" value="Nucleotide-diphossugar_trans"/>
</dbReference>
<dbReference type="Gene3D" id="3.90.550.10">
    <property type="entry name" value="Spore Coat Polysaccharide Biosynthesis Protein SpsA, Chain A"/>
    <property type="match status" value="1"/>
</dbReference>
<proteinExistence type="predicted"/>
<dbReference type="SUPFAM" id="SSF53448">
    <property type="entry name" value="Nucleotide-diphospho-sugar transferases"/>
    <property type="match status" value="1"/>
</dbReference>
<protein>
    <recommendedName>
        <fullName evidence="3">Glycosyl transferase, family 2</fullName>
    </recommendedName>
</protein>
<gene>
    <name evidence="1" type="ORF">UBAL3_78920027</name>
</gene>
<accession>C6HV63</accession>
<dbReference type="AlphaFoldDB" id="C6HV63"/>
<sequence length="300" mass="35383">MKGVKENEPLMVHGENQDLIVSGFTFCRNVEKLDYPFEESIRSLLPLVDELIVNVGDSEDRTLERVKKIGDPKIRIIESVWDKARARDGLVYADQTNIALEQCRKDADWAIYLQSDEIFHEKDYAGIRRSMERYKDDPSILGLMFRYRHFVGDYYRLDPWAYRRALRIVRPTKVTSVGDALGFARVSDGLFIGKRERDLWRYSEGHMYHYGWVKSRALLRQKIQVQVDYYWEGKPEPKDVGILDAQDYMPEHYEFLKPFHGTHPAVMADRIASFVSPPMKRSRWLQPAFYRYVFRHGFKG</sequence>
<organism evidence="1 2">
    <name type="scientific">Leptospirillum ferrodiazotrophum</name>
    <dbReference type="NCBI Taxonomy" id="412449"/>
    <lineage>
        <taxon>Bacteria</taxon>
        <taxon>Pseudomonadati</taxon>
        <taxon>Nitrospirota</taxon>
        <taxon>Nitrospiria</taxon>
        <taxon>Nitrospirales</taxon>
        <taxon>Nitrospiraceae</taxon>
        <taxon>Leptospirillum</taxon>
    </lineage>
</organism>
<dbReference type="EMBL" id="GG693862">
    <property type="protein sequence ID" value="EES53437.1"/>
    <property type="molecule type" value="Genomic_DNA"/>
</dbReference>
<dbReference type="Proteomes" id="UP000009374">
    <property type="component" value="Unassembled WGS sequence"/>
</dbReference>
<evidence type="ECO:0000313" key="2">
    <source>
        <dbReference type="Proteomes" id="UP000009374"/>
    </source>
</evidence>
<evidence type="ECO:0000313" key="1">
    <source>
        <dbReference type="EMBL" id="EES53437.1"/>
    </source>
</evidence>